<proteinExistence type="predicted"/>
<reference evidence="2" key="1">
    <citation type="journal article" date="2023" name="G3 (Bethesda)">
        <title>A reference genome for the long-term kleptoplast-retaining sea slug Elysia crispata morphotype clarki.</title>
        <authorList>
            <person name="Eastman K.E."/>
            <person name="Pendleton A.L."/>
            <person name="Shaikh M.A."/>
            <person name="Suttiyut T."/>
            <person name="Ogas R."/>
            <person name="Tomko P."/>
            <person name="Gavelis G."/>
            <person name="Widhalm J.R."/>
            <person name="Wisecaver J.H."/>
        </authorList>
    </citation>
    <scope>NUCLEOTIDE SEQUENCE</scope>
    <source>
        <strain evidence="2">ECLA1</strain>
    </source>
</reference>
<comment type="caution">
    <text evidence="2">The sequence shown here is derived from an EMBL/GenBank/DDBJ whole genome shotgun (WGS) entry which is preliminary data.</text>
</comment>
<feature type="region of interest" description="Disordered" evidence="1">
    <location>
        <begin position="55"/>
        <end position="78"/>
    </location>
</feature>
<evidence type="ECO:0000313" key="3">
    <source>
        <dbReference type="Proteomes" id="UP001283361"/>
    </source>
</evidence>
<dbReference type="Proteomes" id="UP001283361">
    <property type="component" value="Unassembled WGS sequence"/>
</dbReference>
<protein>
    <submittedName>
        <fullName evidence="2">Uncharacterized protein</fullName>
    </submittedName>
</protein>
<organism evidence="2 3">
    <name type="scientific">Elysia crispata</name>
    <name type="common">lettuce slug</name>
    <dbReference type="NCBI Taxonomy" id="231223"/>
    <lineage>
        <taxon>Eukaryota</taxon>
        <taxon>Metazoa</taxon>
        <taxon>Spiralia</taxon>
        <taxon>Lophotrochozoa</taxon>
        <taxon>Mollusca</taxon>
        <taxon>Gastropoda</taxon>
        <taxon>Heterobranchia</taxon>
        <taxon>Euthyneura</taxon>
        <taxon>Panpulmonata</taxon>
        <taxon>Sacoglossa</taxon>
        <taxon>Placobranchoidea</taxon>
        <taxon>Plakobranchidae</taxon>
        <taxon>Elysia</taxon>
    </lineage>
</organism>
<dbReference type="EMBL" id="JAWDGP010007160">
    <property type="protein sequence ID" value="KAK3729077.1"/>
    <property type="molecule type" value="Genomic_DNA"/>
</dbReference>
<name>A0AAE0Y0U7_9GAST</name>
<evidence type="ECO:0000313" key="2">
    <source>
        <dbReference type="EMBL" id="KAK3729077.1"/>
    </source>
</evidence>
<sequence length="122" mass="13301">MKTRSSDLCLIPEHPIRFRNGGLATGQAGSYRHGTNLQRERLVVANPPRLLYRKPRSHMAGQDKRPAEMGEPCSQRAPFLDKGRTTHSLLAATSISACLSLMDASGNIAIFDIAISSNIQEG</sequence>
<evidence type="ECO:0000256" key="1">
    <source>
        <dbReference type="SAM" id="MobiDB-lite"/>
    </source>
</evidence>
<accession>A0AAE0Y0U7</accession>
<dbReference type="AlphaFoldDB" id="A0AAE0Y0U7"/>
<gene>
    <name evidence="2" type="ORF">RRG08_005450</name>
</gene>
<keyword evidence="3" id="KW-1185">Reference proteome</keyword>